<dbReference type="PANTHER" id="PTHR42721:SF3">
    <property type="entry name" value="BETA-D-XYLOSIDASE 5-RELATED"/>
    <property type="match status" value="1"/>
</dbReference>
<dbReference type="Pfam" id="PF00933">
    <property type="entry name" value="Glyco_hydro_3"/>
    <property type="match status" value="1"/>
</dbReference>
<accession>A0A7V5CS78</accession>
<gene>
    <name evidence="5" type="ORF">ENW50_00840</name>
</gene>
<dbReference type="PRINTS" id="PR00133">
    <property type="entry name" value="GLHYDRLASE3"/>
</dbReference>
<dbReference type="GO" id="GO:0031222">
    <property type="term" value="P:arabinan catabolic process"/>
    <property type="evidence" value="ECO:0007669"/>
    <property type="project" value="TreeGrafter"/>
</dbReference>
<organism evidence="5">
    <name type="scientific">Acidobacterium capsulatum</name>
    <dbReference type="NCBI Taxonomy" id="33075"/>
    <lineage>
        <taxon>Bacteria</taxon>
        <taxon>Pseudomonadati</taxon>
        <taxon>Acidobacteriota</taxon>
        <taxon>Terriglobia</taxon>
        <taxon>Terriglobales</taxon>
        <taxon>Acidobacteriaceae</taxon>
        <taxon>Acidobacterium</taxon>
    </lineage>
</organism>
<keyword evidence="2" id="KW-0732">Signal</keyword>
<keyword evidence="3" id="KW-0378">Hydrolase</keyword>
<proteinExistence type="inferred from homology"/>
<dbReference type="Gene3D" id="3.20.20.300">
    <property type="entry name" value="Glycoside hydrolase, family 3, N-terminal domain"/>
    <property type="match status" value="1"/>
</dbReference>
<dbReference type="Pfam" id="PF01915">
    <property type="entry name" value="Glyco_hydro_3_C"/>
    <property type="match status" value="1"/>
</dbReference>
<evidence type="ECO:0000259" key="4">
    <source>
        <dbReference type="SMART" id="SM01217"/>
    </source>
</evidence>
<dbReference type="InterPro" id="IPR002772">
    <property type="entry name" value="Glyco_hydro_3_C"/>
</dbReference>
<dbReference type="EMBL" id="DTKL01000010">
    <property type="protein sequence ID" value="HGY93227.1"/>
    <property type="molecule type" value="Genomic_DNA"/>
</dbReference>
<name>A0A7V5CS78_9BACT</name>
<dbReference type="GO" id="GO:0009044">
    <property type="term" value="F:xylan 1,4-beta-xylosidase activity"/>
    <property type="evidence" value="ECO:0007669"/>
    <property type="project" value="InterPro"/>
</dbReference>
<dbReference type="InterPro" id="IPR036881">
    <property type="entry name" value="Glyco_hydro_3_C_sf"/>
</dbReference>
<protein>
    <submittedName>
        <fullName evidence="5">Beta-glucosidase</fullName>
    </submittedName>
</protein>
<dbReference type="SUPFAM" id="SSF51445">
    <property type="entry name" value="(Trans)glycosidases"/>
    <property type="match status" value="1"/>
</dbReference>
<dbReference type="Gene3D" id="2.60.40.10">
    <property type="entry name" value="Immunoglobulins"/>
    <property type="match status" value="1"/>
</dbReference>
<dbReference type="GO" id="GO:0045493">
    <property type="term" value="P:xylan catabolic process"/>
    <property type="evidence" value="ECO:0007669"/>
    <property type="project" value="InterPro"/>
</dbReference>
<comment type="caution">
    <text evidence="5">The sequence shown here is derived from an EMBL/GenBank/DDBJ whole genome shotgun (WGS) entry which is preliminary data.</text>
</comment>
<dbReference type="InterPro" id="IPR001764">
    <property type="entry name" value="Glyco_hydro_3_N"/>
</dbReference>
<dbReference type="AlphaFoldDB" id="A0A7V5CS78"/>
<dbReference type="SUPFAM" id="SSF52279">
    <property type="entry name" value="Beta-D-glucan exohydrolase, C-terminal domain"/>
    <property type="match status" value="1"/>
</dbReference>
<dbReference type="Gene3D" id="3.40.50.1700">
    <property type="entry name" value="Glycoside hydrolase family 3 C-terminal domain"/>
    <property type="match status" value="1"/>
</dbReference>
<reference evidence="5" key="1">
    <citation type="journal article" date="2020" name="mSystems">
        <title>Genome- and Community-Level Interaction Insights into Carbon Utilization and Element Cycling Functions of Hydrothermarchaeota in Hydrothermal Sediment.</title>
        <authorList>
            <person name="Zhou Z."/>
            <person name="Liu Y."/>
            <person name="Xu W."/>
            <person name="Pan J."/>
            <person name="Luo Z.H."/>
            <person name="Li M."/>
        </authorList>
    </citation>
    <scope>NUCLEOTIDE SEQUENCE [LARGE SCALE GENOMIC DNA]</scope>
    <source>
        <strain evidence="5">SpSt-855</strain>
    </source>
</reference>
<dbReference type="InterPro" id="IPR036962">
    <property type="entry name" value="Glyco_hydro_3_N_sf"/>
</dbReference>
<evidence type="ECO:0000256" key="2">
    <source>
        <dbReference type="ARBA" id="ARBA00022729"/>
    </source>
</evidence>
<dbReference type="FunFam" id="2.60.40.10:FF:000495">
    <property type="entry name" value="Periplasmic beta-glucosidase"/>
    <property type="match status" value="1"/>
</dbReference>
<dbReference type="InterPro" id="IPR017853">
    <property type="entry name" value="GH"/>
</dbReference>
<dbReference type="GO" id="GO:0046556">
    <property type="term" value="F:alpha-L-arabinofuranosidase activity"/>
    <property type="evidence" value="ECO:0007669"/>
    <property type="project" value="TreeGrafter"/>
</dbReference>
<evidence type="ECO:0000256" key="1">
    <source>
        <dbReference type="ARBA" id="ARBA00005336"/>
    </source>
</evidence>
<dbReference type="SMART" id="SM01217">
    <property type="entry name" value="Fn3_like"/>
    <property type="match status" value="1"/>
</dbReference>
<dbReference type="GO" id="GO:0008422">
    <property type="term" value="F:beta-glucosidase activity"/>
    <property type="evidence" value="ECO:0007669"/>
    <property type="project" value="UniProtKB-ARBA"/>
</dbReference>
<dbReference type="Pfam" id="PF14310">
    <property type="entry name" value="Fn3-like"/>
    <property type="match status" value="1"/>
</dbReference>
<sequence length="721" mass="79521">MPVYNPHLAPYPPAPAPAGAKYQYPFQNPALSPDQRIDDLLSRMTLQEKIQALGDDPGVPRLGIPGALTEEGLHGAAIGGPAHWEGRGRAVVPTTQFPQNHGLGQTWDPALLQKAANVEAYETRWAVNKYHDGGLIVRAPNANLSRDPRWGRTEESYGEDPYLVGTLAVAWIKGLQGNNPRYWETAALMKHFDAYSNEANRDGSSSNFDKRLFYEYYSVPFRMGIEQGHSNAFMTSYNAWNGIPMTVNPVLKSVVMKKWGFNGIICTDAGALSNTVNHFHYYKTMPEAAAGAVHAGINQFLDRYQQPVEEALKQKLLTEQQIDQDLKGVYRVVLRLGLMDPSSMSPYSMIGITNDNPAKGDPWDWPSHIALDRKVTDESIVLLKNQDHALPLDAKKLHSIAVIGPWANIVALDWYSGTPPFGVTPVEGIRQRVGPDVKVTFNDGSNLQAAAALAKQSDEAIVIIGNHPTCDAGWGKCALPSEGKEAFDRTALNLPDEAIAKAVYAANPHTVVVLQTSFPYTTDWTQAHIPAILEMAHNSEEQGTALADVLFGDYDPAGRLAQTWVASIDQLPPMMDYNIRDGRTYMYLKSKPLYPFGFGLSYTTFKYSNLRLSSHTLAANGQLTVSVDVTNTGKYNGDEVVQMYVKYLDSKVSRPLEALKGFERVSIPVGQTRTVTLPLKASALAYWDKNTHAFRVEPDHVQIRIGASSADIRQKAEITVQ</sequence>
<feature type="domain" description="Fibronectin type III-like" evidence="4">
    <location>
        <begin position="639"/>
        <end position="709"/>
    </location>
</feature>
<dbReference type="PANTHER" id="PTHR42721">
    <property type="entry name" value="SUGAR HYDROLASE-RELATED"/>
    <property type="match status" value="1"/>
</dbReference>
<dbReference type="InterPro" id="IPR013783">
    <property type="entry name" value="Ig-like_fold"/>
</dbReference>
<dbReference type="InterPro" id="IPR044993">
    <property type="entry name" value="BXL"/>
</dbReference>
<evidence type="ECO:0000256" key="3">
    <source>
        <dbReference type="ARBA" id="ARBA00022801"/>
    </source>
</evidence>
<comment type="similarity">
    <text evidence="1">Belongs to the glycosyl hydrolase 3 family.</text>
</comment>
<evidence type="ECO:0000313" key="5">
    <source>
        <dbReference type="EMBL" id="HGY93227.1"/>
    </source>
</evidence>
<dbReference type="InterPro" id="IPR026891">
    <property type="entry name" value="Fn3-like"/>
</dbReference>